<gene>
    <name evidence="1" type="ORF">ACFPIK_14065</name>
</gene>
<evidence type="ECO:0000313" key="2">
    <source>
        <dbReference type="Proteomes" id="UP001596163"/>
    </source>
</evidence>
<evidence type="ECO:0000313" key="1">
    <source>
        <dbReference type="EMBL" id="MFC5192897.1"/>
    </source>
</evidence>
<keyword evidence="2" id="KW-1185">Reference proteome</keyword>
<organism evidence="1 2">
    <name type="scientific">Algoriphagus aquatilis</name>
    <dbReference type="NCBI Taxonomy" id="490186"/>
    <lineage>
        <taxon>Bacteria</taxon>
        <taxon>Pseudomonadati</taxon>
        <taxon>Bacteroidota</taxon>
        <taxon>Cytophagia</taxon>
        <taxon>Cytophagales</taxon>
        <taxon>Cyclobacteriaceae</taxon>
        <taxon>Algoriphagus</taxon>
    </lineage>
</organism>
<dbReference type="EMBL" id="JBHSKS010000011">
    <property type="protein sequence ID" value="MFC5192897.1"/>
    <property type="molecule type" value="Genomic_DNA"/>
</dbReference>
<dbReference type="Proteomes" id="UP001596163">
    <property type="component" value="Unassembled WGS sequence"/>
</dbReference>
<accession>A0ABW0BY71</accession>
<dbReference type="RefSeq" id="WP_377916353.1">
    <property type="nucleotide sequence ID" value="NZ_JBHSKS010000011.1"/>
</dbReference>
<proteinExistence type="predicted"/>
<comment type="caution">
    <text evidence="1">The sequence shown here is derived from an EMBL/GenBank/DDBJ whole genome shotgun (WGS) entry which is preliminary data.</text>
</comment>
<protein>
    <recommendedName>
        <fullName evidence="3">Leucine rich repeat (LRR) protein</fullName>
    </recommendedName>
</protein>
<evidence type="ECO:0008006" key="3">
    <source>
        <dbReference type="Google" id="ProtNLM"/>
    </source>
</evidence>
<name>A0ABW0BY71_9BACT</name>
<reference evidence="2" key="1">
    <citation type="journal article" date="2019" name="Int. J. Syst. Evol. Microbiol.">
        <title>The Global Catalogue of Microorganisms (GCM) 10K type strain sequencing project: providing services to taxonomists for standard genome sequencing and annotation.</title>
        <authorList>
            <consortium name="The Broad Institute Genomics Platform"/>
            <consortium name="The Broad Institute Genome Sequencing Center for Infectious Disease"/>
            <person name="Wu L."/>
            <person name="Ma J."/>
        </authorList>
    </citation>
    <scope>NUCLEOTIDE SEQUENCE [LARGE SCALE GENOMIC DNA]</scope>
    <source>
        <strain evidence="2">CGMCC 1.7030</strain>
    </source>
</reference>
<dbReference type="SUPFAM" id="SSF52058">
    <property type="entry name" value="L domain-like"/>
    <property type="match status" value="1"/>
</dbReference>
<sequence>MELKELKKLFGPYTQFQLKYREFTPGFNGQKNRGMGMPQYPLKGVDCSKAIWLQIADPKTEDLNWISEIFPNIEMLELDSNKEGKLKSLDGIEKLPSLKALNINPKFDPENKILVNKLNPTITELYLWGAQIDLSNLNKSMNSVYLQETKVDNIENLLEIECNYLKLYKLKDINGSSLNIDDFDGEFKNYKK</sequence>